<dbReference type="RefSeq" id="WP_203690961.1">
    <property type="nucleotide sequence ID" value="NZ_BAAALC010000016.1"/>
</dbReference>
<feature type="transmembrane region" description="Helical" evidence="1">
    <location>
        <begin position="69"/>
        <end position="92"/>
    </location>
</feature>
<dbReference type="Proteomes" id="UP000630887">
    <property type="component" value="Unassembled WGS sequence"/>
</dbReference>
<gene>
    <name evidence="2" type="ORF">Cco03nite_17960</name>
</gene>
<proteinExistence type="predicted"/>
<dbReference type="GO" id="GO:0140359">
    <property type="term" value="F:ABC-type transporter activity"/>
    <property type="evidence" value="ECO:0007669"/>
    <property type="project" value="InterPro"/>
</dbReference>
<feature type="transmembrane region" description="Helical" evidence="1">
    <location>
        <begin position="252"/>
        <end position="272"/>
    </location>
</feature>
<evidence type="ECO:0000313" key="2">
    <source>
        <dbReference type="EMBL" id="GIG05096.1"/>
    </source>
</evidence>
<evidence type="ECO:0000256" key="1">
    <source>
        <dbReference type="SAM" id="Phobius"/>
    </source>
</evidence>
<keyword evidence="1" id="KW-0472">Membrane</keyword>
<feature type="transmembrane region" description="Helical" evidence="1">
    <location>
        <begin position="186"/>
        <end position="211"/>
    </location>
</feature>
<keyword evidence="1" id="KW-1133">Transmembrane helix</keyword>
<feature type="transmembrane region" description="Helical" evidence="1">
    <location>
        <begin position="155"/>
        <end position="179"/>
    </location>
</feature>
<feature type="transmembrane region" description="Helical" evidence="1">
    <location>
        <begin position="113"/>
        <end position="135"/>
    </location>
</feature>
<dbReference type="Pfam" id="PF12679">
    <property type="entry name" value="ABC2_membrane_2"/>
    <property type="match status" value="1"/>
</dbReference>
<dbReference type="GO" id="GO:0005886">
    <property type="term" value="C:plasma membrane"/>
    <property type="evidence" value="ECO:0007669"/>
    <property type="project" value="UniProtKB-SubCell"/>
</dbReference>
<reference evidence="2 3" key="1">
    <citation type="submission" date="2021-01" db="EMBL/GenBank/DDBJ databases">
        <title>Whole genome shotgun sequence of Catellatospora coxensis NBRC 107359.</title>
        <authorList>
            <person name="Komaki H."/>
            <person name="Tamura T."/>
        </authorList>
    </citation>
    <scope>NUCLEOTIDE SEQUENCE [LARGE SCALE GENOMIC DNA]</scope>
    <source>
        <strain evidence="2 3">NBRC 107359</strain>
    </source>
</reference>
<evidence type="ECO:0000313" key="3">
    <source>
        <dbReference type="Proteomes" id="UP000630887"/>
    </source>
</evidence>
<protein>
    <recommendedName>
        <fullName evidence="4">ABC-type transport system involved in multi-copper enzyme maturation permease subunit</fullName>
    </recommendedName>
</protein>
<evidence type="ECO:0008006" key="4">
    <source>
        <dbReference type="Google" id="ProtNLM"/>
    </source>
</evidence>
<feature type="transmembrane region" description="Helical" evidence="1">
    <location>
        <begin position="20"/>
        <end position="42"/>
    </location>
</feature>
<keyword evidence="3" id="KW-1185">Reference proteome</keyword>
<sequence>MIGNSMTAELFALRRRRAVWVLVGFWSAQILLFAYTISYVIYLSMGADFAAGQAEALLASLLPASVDHYIVGSMPIWGGPVMLIIGGMVSAGDYRNGTLRTILARFADRRALLLGRYAAVVLVMLIVSIISLVVGTACSTVVSLAEARPLVFPSFGQFLTAAGALWLVEIAWASVGFALGIVTRNVGATIGIGLVWTLLVENVLGSLLGALDLNPIRAVMLGPASAAIAQAQGGDPSAGGGFAITAATGPGAAVAVLLGYAVLSLAIALFTFNRRDVV</sequence>
<dbReference type="PANTHER" id="PTHR37305">
    <property type="entry name" value="INTEGRAL MEMBRANE PROTEIN-RELATED"/>
    <property type="match status" value="1"/>
</dbReference>
<dbReference type="EMBL" id="BONI01000011">
    <property type="protein sequence ID" value="GIG05096.1"/>
    <property type="molecule type" value="Genomic_DNA"/>
</dbReference>
<dbReference type="AlphaFoldDB" id="A0A8J3P7Z2"/>
<keyword evidence="1" id="KW-0812">Transmembrane</keyword>
<dbReference type="PANTHER" id="PTHR37305:SF1">
    <property type="entry name" value="MEMBRANE PROTEIN"/>
    <property type="match status" value="1"/>
</dbReference>
<comment type="caution">
    <text evidence="2">The sequence shown here is derived from an EMBL/GenBank/DDBJ whole genome shotgun (WGS) entry which is preliminary data.</text>
</comment>
<accession>A0A8J3P7Z2</accession>
<organism evidence="2 3">
    <name type="scientific">Catellatospora coxensis</name>
    <dbReference type="NCBI Taxonomy" id="310354"/>
    <lineage>
        <taxon>Bacteria</taxon>
        <taxon>Bacillati</taxon>
        <taxon>Actinomycetota</taxon>
        <taxon>Actinomycetes</taxon>
        <taxon>Micromonosporales</taxon>
        <taxon>Micromonosporaceae</taxon>
        <taxon>Catellatospora</taxon>
    </lineage>
</organism>
<name>A0A8J3P7Z2_9ACTN</name>